<evidence type="ECO:0000259" key="3">
    <source>
        <dbReference type="Pfam" id="PF19295"/>
    </source>
</evidence>
<comment type="similarity">
    <text evidence="1">Belongs to the iron-sulfur cluster assembly SufBD family.</text>
</comment>
<dbReference type="PANTHER" id="PTHR43575">
    <property type="entry name" value="PROTEIN ABCI7, CHLOROPLASTIC"/>
    <property type="match status" value="1"/>
</dbReference>
<evidence type="ECO:0000313" key="5">
    <source>
        <dbReference type="Proteomes" id="UP001320898"/>
    </source>
</evidence>
<accession>A0AAW5R6Z1</accession>
<dbReference type="PANTHER" id="PTHR43575:SF1">
    <property type="entry name" value="PROTEIN ABCI7, CHLOROPLASTIC"/>
    <property type="match status" value="1"/>
</dbReference>
<reference evidence="4 5" key="1">
    <citation type="submission" date="2022-04" db="EMBL/GenBank/DDBJ databases">
        <authorList>
            <person name="Ye Y.-Q."/>
            <person name="Du Z.-J."/>
        </authorList>
    </citation>
    <scope>NUCLEOTIDE SEQUENCE [LARGE SCALE GENOMIC DNA]</scope>
    <source>
        <strain evidence="4 5">A6E488</strain>
    </source>
</reference>
<sequence>MNVEVRNKQTAAEQAASEQFAAVAAMLPGTEAVAAVRKQAIARFAASGLPHRRIEEWKYTDLRAALRELPPPATASDAPIGADTLGELDAWRIVIVDGGEPRLPKELADQGVTVSRLSETLAAGTLEGEWPEGTESAIFDLNTAFVSTGVGIRVPENVHIDKPIQIACVTTVPTAASVYLRNRVDVGAGGSVTVVETFEGPDGIGYLVNSATRLSAERDAALTWVKVQHDGDKAMHFSTVAADVSQGSKLTIAPFTTGAALSRNQFAIAFTGEHAEVNLAGVQLLGDRQHGDTTLFVDHALPDGASRELFKSVLDEQARGVFQGKILVRQDAQKTDGRMMMQALMLSDRAEVDSKPELEIYADDVQCGHGSTSGRIDEDLLFYLRARGIPELTAKALLIEAFVGEVVEEIGHAAVGEALSSLAHDWVMQHARQESVS</sequence>
<dbReference type="InterPro" id="IPR011542">
    <property type="entry name" value="SUF_FeS_clus_asmbl_SufD"/>
</dbReference>
<dbReference type="InterPro" id="IPR045595">
    <property type="entry name" value="SufBD_N"/>
</dbReference>
<dbReference type="InterPro" id="IPR000825">
    <property type="entry name" value="SUF_FeS_clus_asmbl_SufBD_core"/>
</dbReference>
<dbReference type="Pfam" id="PF19295">
    <property type="entry name" value="SufBD_N"/>
    <property type="match status" value="1"/>
</dbReference>
<evidence type="ECO:0000259" key="2">
    <source>
        <dbReference type="Pfam" id="PF01458"/>
    </source>
</evidence>
<comment type="caution">
    <text evidence="4">The sequence shown here is derived from an EMBL/GenBank/DDBJ whole genome shotgun (WGS) entry which is preliminary data.</text>
</comment>
<dbReference type="NCBIfam" id="TIGR01981">
    <property type="entry name" value="sufD"/>
    <property type="match status" value="1"/>
</dbReference>
<dbReference type="Pfam" id="PF01458">
    <property type="entry name" value="SUFBD_core"/>
    <property type="match status" value="1"/>
</dbReference>
<feature type="domain" description="SUF system FeS cluster assembly SufBD core" evidence="2">
    <location>
        <begin position="176"/>
        <end position="402"/>
    </location>
</feature>
<protein>
    <submittedName>
        <fullName evidence="4">Fe-S cluster assembly protein SufD</fullName>
    </submittedName>
</protein>
<dbReference type="InterPro" id="IPR037284">
    <property type="entry name" value="SUF_FeS_clus_asmbl_SufBD_sf"/>
</dbReference>
<evidence type="ECO:0000256" key="1">
    <source>
        <dbReference type="ARBA" id="ARBA00043967"/>
    </source>
</evidence>
<feature type="domain" description="SUF system FeS cluster assembly SufBD N-terminal" evidence="3">
    <location>
        <begin position="31"/>
        <end position="66"/>
    </location>
</feature>
<dbReference type="InterPro" id="IPR055346">
    <property type="entry name" value="Fe-S_cluster_assembly_SufBD"/>
</dbReference>
<dbReference type="SUPFAM" id="SSF101960">
    <property type="entry name" value="Stabilizer of iron transporter SufD"/>
    <property type="match status" value="1"/>
</dbReference>
<name>A0AAW5R6Z1_9HYPH</name>
<organism evidence="4 5">
    <name type="scientific">Microbaculum marinisediminis</name>
    <dbReference type="NCBI Taxonomy" id="2931392"/>
    <lineage>
        <taxon>Bacteria</taxon>
        <taxon>Pseudomonadati</taxon>
        <taxon>Pseudomonadota</taxon>
        <taxon>Alphaproteobacteria</taxon>
        <taxon>Hyphomicrobiales</taxon>
        <taxon>Tepidamorphaceae</taxon>
        <taxon>Microbaculum</taxon>
    </lineage>
</organism>
<dbReference type="RefSeq" id="WP_261618031.1">
    <property type="nucleotide sequence ID" value="NZ_JALIDZ010000012.1"/>
</dbReference>
<dbReference type="GO" id="GO:0016226">
    <property type="term" value="P:iron-sulfur cluster assembly"/>
    <property type="evidence" value="ECO:0007669"/>
    <property type="project" value="InterPro"/>
</dbReference>
<dbReference type="Proteomes" id="UP001320898">
    <property type="component" value="Unassembled WGS sequence"/>
</dbReference>
<dbReference type="AlphaFoldDB" id="A0AAW5R6Z1"/>
<evidence type="ECO:0000313" key="4">
    <source>
        <dbReference type="EMBL" id="MCT8974446.1"/>
    </source>
</evidence>
<dbReference type="EMBL" id="JALIDZ010000012">
    <property type="protein sequence ID" value="MCT8974446.1"/>
    <property type="molecule type" value="Genomic_DNA"/>
</dbReference>
<proteinExistence type="inferred from homology"/>
<gene>
    <name evidence="4" type="primary">sufD</name>
    <name evidence="4" type="ORF">MUB46_21480</name>
</gene>
<keyword evidence="5" id="KW-1185">Reference proteome</keyword>